<sequence>MSNEEKTRHHLGQKNVGFISEIVDIDSNDKKLEFCINNIKQKIETLYNNSASKLNEVEWCHASIHIARKITNKIIIPKCQFEITVLGNERCGRVDYIIEVKIILEK</sequence>
<organism evidence="1 2">
    <name type="scientific">Gigaspora margarita</name>
    <dbReference type="NCBI Taxonomy" id="4874"/>
    <lineage>
        <taxon>Eukaryota</taxon>
        <taxon>Fungi</taxon>
        <taxon>Fungi incertae sedis</taxon>
        <taxon>Mucoromycota</taxon>
        <taxon>Glomeromycotina</taxon>
        <taxon>Glomeromycetes</taxon>
        <taxon>Diversisporales</taxon>
        <taxon>Gigasporaceae</taxon>
        <taxon>Gigaspora</taxon>
    </lineage>
</organism>
<keyword evidence="2" id="KW-1185">Reference proteome</keyword>
<accession>A0ABN7UDJ1</accession>
<dbReference type="EMBL" id="CAJVQB010002303">
    <property type="protein sequence ID" value="CAG8569737.1"/>
    <property type="molecule type" value="Genomic_DNA"/>
</dbReference>
<evidence type="ECO:0000313" key="1">
    <source>
        <dbReference type="EMBL" id="CAG8569737.1"/>
    </source>
</evidence>
<name>A0ABN7UDJ1_GIGMA</name>
<dbReference type="Proteomes" id="UP000789901">
    <property type="component" value="Unassembled WGS sequence"/>
</dbReference>
<proteinExistence type="predicted"/>
<reference evidence="1 2" key="1">
    <citation type="submission" date="2021-06" db="EMBL/GenBank/DDBJ databases">
        <authorList>
            <person name="Kallberg Y."/>
            <person name="Tangrot J."/>
            <person name="Rosling A."/>
        </authorList>
    </citation>
    <scope>NUCLEOTIDE SEQUENCE [LARGE SCALE GENOMIC DNA]</scope>
    <source>
        <strain evidence="1 2">120-4 pot B 10/14</strain>
    </source>
</reference>
<protein>
    <submittedName>
        <fullName evidence="1">20563_t:CDS:1</fullName>
    </submittedName>
</protein>
<comment type="caution">
    <text evidence="1">The sequence shown here is derived from an EMBL/GenBank/DDBJ whole genome shotgun (WGS) entry which is preliminary data.</text>
</comment>
<evidence type="ECO:0000313" key="2">
    <source>
        <dbReference type="Proteomes" id="UP000789901"/>
    </source>
</evidence>
<gene>
    <name evidence="1" type="ORF">GMARGA_LOCUS5426</name>
</gene>